<evidence type="ECO:0000313" key="2">
    <source>
        <dbReference type="EMBL" id="MBK5071635.1"/>
    </source>
</evidence>
<dbReference type="EMBL" id="JADRCQ010000001">
    <property type="protein sequence ID" value="MBK5071635.1"/>
    <property type="molecule type" value="Genomic_DNA"/>
</dbReference>
<reference evidence="3 5" key="1">
    <citation type="submission" date="2020-11" db="EMBL/GenBank/DDBJ databases">
        <title>Insectihabitans protaetiae gen. nov. sp. nov. and Insectihabitans allomyrinae sp. nov., isolated from larvae of Protaetia brevitarsis seulensis and Allomyrina dichotoma, respectively.</title>
        <authorList>
            <person name="Lee S.D."/>
            <person name="Byeon Y.-S."/>
            <person name="Kim S.-M."/>
            <person name="Yang H.L."/>
            <person name="Kim I.S."/>
        </authorList>
    </citation>
    <scope>NUCLEOTIDE SEQUENCE</scope>
    <source>
        <strain evidence="3">CWB-B4</strain>
        <strain evidence="2 5">CWB-B43</strain>
    </source>
</reference>
<accession>A0A9D7AF78</accession>
<protein>
    <submittedName>
        <fullName evidence="3">Uncharacterized protein</fullName>
    </submittedName>
</protein>
<evidence type="ECO:0000313" key="5">
    <source>
        <dbReference type="Proteomes" id="UP001296969"/>
    </source>
</evidence>
<keyword evidence="5" id="KW-1185">Reference proteome</keyword>
<dbReference type="EMBL" id="JADRCP010000001">
    <property type="protein sequence ID" value="MBK5174944.1"/>
    <property type="molecule type" value="Genomic_DNA"/>
</dbReference>
<proteinExistence type="predicted"/>
<dbReference type="Proteomes" id="UP001296969">
    <property type="component" value="Unassembled WGS sequence"/>
</dbReference>
<name>A0A9D7AF78_9GAMM</name>
<evidence type="ECO:0000313" key="3">
    <source>
        <dbReference type="EMBL" id="MBK5174944.1"/>
    </source>
</evidence>
<evidence type="ECO:0000313" key="4">
    <source>
        <dbReference type="Proteomes" id="UP000807542"/>
    </source>
</evidence>
<gene>
    <name evidence="3" type="ORF">I2492_01220</name>
    <name evidence="2" type="ORF">I2493_01220</name>
</gene>
<dbReference type="Proteomes" id="UP000807542">
    <property type="component" value="Unassembled WGS sequence"/>
</dbReference>
<comment type="caution">
    <text evidence="3">The sequence shown here is derived from an EMBL/GenBank/DDBJ whole genome shotgun (WGS) entry which is preliminary data.</text>
</comment>
<evidence type="ECO:0000256" key="1">
    <source>
        <dbReference type="SAM" id="MobiDB-lite"/>
    </source>
</evidence>
<organism evidence="3 4">
    <name type="scientific">Limnobaculum xujianqingii</name>
    <dbReference type="NCBI Taxonomy" id="2738837"/>
    <lineage>
        <taxon>Bacteria</taxon>
        <taxon>Pseudomonadati</taxon>
        <taxon>Pseudomonadota</taxon>
        <taxon>Gammaproteobacteria</taxon>
        <taxon>Enterobacterales</taxon>
        <taxon>Budviciaceae</taxon>
        <taxon>Limnobaculum</taxon>
    </lineage>
</organism>
<dbReference type="RefSeq" id="WP_228396969.1">
    <property type="nucleotide sequence ID" value="NZ_JADRCP010000001.1"/>
</dbReference>
<feature type="region of interest" description="Disordered" evidence="1">
    <location>
        <begin position="76"/>
        <end position="127"/>
    </location>
</feature>
<dbReference type="AlphaFoldDB" id="A0A9D7AF78"/>
<sequence>MTQIDQLQPVSIAARLRQRWPQIEQLLAKGVRHMDIVEALQAEGLPLTLKTFRAYLYRQRKRQPVAVKQIAAFGSAALPPDTGGATPPQDLPASMSVRERRKAHAEQYINPVQSHPLLQRLQRKQEE</sequence>